<dbReference type="Gene3D" id="2.170.130.30">
    <property type="match status" value="1"/>
</dbReference>
<dbReference type="OrthoDB" id="1750469at2"/>
<dbReference type="InterPro" id="IPR008930">
    <property type="entry name" value="Terpenoid_cyclase/PrenylTrfase"/>
</dbReference>
<dbReference type="KEGG" id="mpec:B9O19_00305"/>
<reference evidence="4 5" key="1">
    <citation type="submission" date="2017-04" db="EMBL/GenBank/DDBJ databases">
        <title>Monoglobus pectinilyticus 14 draft genome.</title>
        <authorList>
            <person name="Kim C."/>
            <person name="Rosendale D.I."/>
            <person name="Kelly W.J."/>
            <person name="Tannock G.W."/>
            <person name="Patchett M.L."/>
            <person name="Jordens J.Z."/>
        </authorList>
    </citation>
    <scope>NUCLEOTIDE SEQUENCE [LARGE SCALE GENOMIC DNA]</scope>
    <source>
        <strain evidence="4 5">14</strain>
    </source>
</reference>
<feature type="domain" description="SLH" evidence="3">
    <location>
        <begin position="878"/>
        <end position="941"/>
    </location>
</feature>
<dbReference type="Gene3D" id="1.50.10.20">
    <property type="match status" value="1"/>
</dbReference>
<evidence type="ECO:0000256" key="2">
    <source>
        <dbReference type="SAM" id="MobiDB-lite"/>
    </source>
</evidence>
<feature type="region of interest" description="Disordered" evidence="2">
    <location>
        <begin position="313"/>
        <end position="333"/>
    </location>
</feature>
<dbReference type="PROSITE" id="PS51272">
    <property type="entry name" value="SLH"/>
    <property type="match status" value="3"/>
</dbReference>
<evidence type="ECO:0000259" key="3">
    <source>
        <dbReference type="PROSITE" id="PS51272"/>
    </source>
</evidence>
<dbReference type="InterPro" id="IPR001119">
    <property type="entry name" value="SLH_dom"/>
</dbReference>
<dbReference type="InterPro" id="IPR027954">
    <property type="entry name" value="Transcobalamin-like_C"/>
</dbReference>
<dbReference type="SUPFAM" id="SSF48239">
    <property type="entry name" value="Terpenoid cyclases/Protein prenyltransferases"/>
    <property type="match status" value="1"/>
</dbReference>
<dbReference type="PANTHER" id="PTHR43308">
    <property type="entry name" value="OUTER MEMBRANE PROTEIN ALPHA-RELATED"/>
    <property type="match status" value="1"/>
</dbReference>
<feature type="compositionally biased region" description="Polar residues" evidence="2">
    <location>
        <begin position="314"/>
        <end position="333"/>
    </location>
</feature>
<dbReference type="AlphaFoldDB" id="A0A2K9P102"/>
<dbReference type="GeneID" id="98061734"/>
<evidence type="ECO:0000313" key="4">
    <source>
        <dbReference type="EMBL" id="AUO18489.1"/>
    </source>
</evidence>
<accession>A0A2K9P102</accession>
<organism evidence="4 5">
    <name type="scientific">Monoglobus pectinilyticus</name>
    <dbReference type="NCBI Taxonomy" id="1981510"/>
    <lineage>
        <taxon>Bacteria</taxon>
        <taxon>Bacillati</taxon>
        <taxon>Bacillota</taxon>
        <taxon>Clostridia</taxon>
        <taxon>Monoglobales</taxon>
        <taxon>Monoglobaceae</taxon>
        <taxon>Monoglobus</taxon>
    </lineage>
</organism>
<dbReference type="Pfam" id="PF14478">
    <property type="entry name" value="DUF4430"/>
    <property type="match status" value="1"/>
</dbReference>
<dbReference type="InterPro" id="IPR051465">
    <property type="entry name" value="Cell_Envelope_Struct_Comp"/>
</dbReference>
<gene>
    <name evidence="4" type="ORF">B9O19_00305</name>
</gene>
<dbReference type="PANTHER" id="PTHR43308:SF5">
    <property type="entry name" value="S-LAYER PROTEIN _ PEPTIDOGLYCAN ENDO-BETA-N-ACETYLGLUCOSAMINIDASE"/>
    <property type="match status" value="1"/>
</dbReference>
<protein>
    <submittedName>
        <fullName evidence="4">S-layer domain-containing protein</fullName>
    </submittedName>
</protein>
<feature type="domain" description="SLH" evidence="3">
    <location>
        <begin position="948"/>
        <end position="1008"/>
    </location>
</feature>
<evidence type="ECO:0000313" key="5">
    <source>
        <dbReference type="Proteomes" id="UP000235589"/>
    </source>
</evidence>
<feature type="region of interest" description="Disordered" evidence="2">
    <location>
        <begin position="777"/>
        <end position="811"/>
    </location>
</feature>
<name>A0A2K9P102_9FIRM</name>
<dbReference type="RefSeq" id="WP_102364786.1">
    <property type="nucleotide sequence ID" value="NZ_CP020991.1"/>
</dbReference>
<sequence length="1008" mass="110014">MKNLDYQQQNFVRRLISVFLAVIICVSVMSGAVFASGNQEKTVTISLSGDEFYFAPETLTVSSDLAYQYGYENEDDGQVSILDALIAVHKILLSDGFTVNTAKDYLDINSGFITKILGVDASASSFFVNGVQPNDGVINPLYGSYTGYTADKSYLKDNDDVRIFLYQDKSFWSDVFSWFDKTNVTAAPNQEVNLNLSGYVSFFGCYPQETIEANTEAISDIKILSGTDKYDLKDTGIVTDNNGNFTLSFETPGKYFISAESYSDDFTYIVLPWCEVTVEEENAETASPSPTEAPVVVSASPLPTDVPYEETFTPAPTETSNIESASPLPTSSSVPDTVINKEIKLLMSNISSLYTETTEAWSIFDMVCGGYSSKLKNKSEAKQLIIDDAFTSQSIGTLAKDGFALKSIGTDIKKLKSSDGEVFDLIDKISSYNISDITYITDAVFAMLLYDSGDYTVNGNLTREALIEYILTSRNSDGVWGYTWEGMNYPDYDSSAMVLNALSKYYLANSAESVGIDTKTHSQIKTAVDKIVNILSEKQLSSGSLGSSNTDAMVITGLSSLGINSLNDSRFIKNGNSLISGLLSYTLEDNSGFGYIDNSELNKLATEQGFRALISYVGLDSYGAYNIYDIKPIKNSSSSGSSSGNSGGSTGGGTTSITVTVSVIGDTAHGDGKHTGSYPTWIFPVKKTVSSNDTALSVIMTVLSENGYTAKGLDSGYISSITSPSGITIGEYTNGKNSGWLYTVNEKSPSVGMDSYKLKNGDAVKLYYTDDYTLENESSAGSNGSGISSEPGIISSPDITASPEATPDKPTEESFIYSDVSKDYWAYRYIKVLSEKKILLGDNDGAFRPEAPMTRAEFVSVLSRIWNAENNIQSDEGDSLIFNDVNKSDWYFDNVNWASANGLINGFENGEFRPNNFITREDICVILDRFYEMLYGKSLGTESEMNLADEFSDYIEIDGYAKNSVKHLKEAGIINGMEGRRFAPKENAARSEVSKMTALCFFKDEFNN</sequence>
<dbReference type="EMBL" id="CP020991">
    <property type="protein sequence ID" value="AUO18489.1"/>
    <property type="molecule type" value="Genomic_DNA"/>
</dbReference>
<dbReference type="Proteomes" id="UP000235589">
    <property type="component" value="Chromosome"/>
</dbReference>
<keyword evidence="5" id="KW-1185">Reference proteome</keyword>
<evidence type="ECO:0000256" key="1">
    <source>
        <dbReference type="ARBA" id="ARBA00022737"/>
    </source>
</evidence>
<feature type="domain" description="SLH" evidence="3">
    <location>
        <begin position="813"/>
        <end position="876"/>
    </location>
</feature>
<feature type="compositionally biased region" description="Low complexity" evidence="2">
    <location>
        <begin position="777"/>
        <end position="799"/>
    </location>
</feature>
<keyword evidence="1" id="KW-0677">Repeat</keyword>
<proteinExistence type="predicted"/>
<dbReference type="Pfam" id="PF00395">
    <property type="entry name" value="SLH"/>
    <property type="match status" value="3"/>
</dbReference>